<evidence type="ECO:0000313" key="1">
    <source>
        <dbReference type="EMBL" id="RAO95019.1"/>
    </source>
</evidence>
<accession>A0A328PV86</accession>
<name>A0A328PV86_9MOLU</name>
<dbReference type="Proteomes" id="UP000249762">
    <property type="component" value="Unassembled WGS sequence"/>
</dbReference>
<keyword evidence="1" id="KW-0689">Ribosomal protein</keyword>
<dbReference type="EMBL" id="QKVO01000006">
    <property type="protein sequence ID" value="RAO95019.1"/>
    <property type="molecule type" value="Genomic_DNA"/>
</dbReference>
<dbReference type="Gene3D" id="3.30.420.100">
    <property type="match status" value="1"/>
</dbReference>
<comment type="caution">
    <text evidence="1">The sequence shown here is derived from an EMBL/GenBank/DDBJ whole genome shotgun (WGS) entry which is preliminary data.</text>
</comment>
<evidence type="ECO:0000313" key="2">
    <source>
        <dbReference type="Proteomes" id="UP000249762"/>
    </source>
</evidence>
<keyword evidence="1" id="KW-0687">Ribonucleoprotein</keyword>
<sequence length="66" mass="7417">MLFSCSSLQLGIKKGGEDNLLKVTDSLLERLKEEKIYSLSLDRGYHSYTGTLAKVRERLIEGGIEI</sequence>
<protein>
    <submittedName>
        <fullName evidence="1">50S ribosomal protein L18</fullName>
    </submittedName>
</protein>
<keyword evidence="2" id="KW-1185">Reference proteome</keyword>
<proteinExistence type="predicted"/>
<reference evidence="2" key="1">
    <citation type="submission" date="2018-06" db="EMBL/GenBank/DDBJ databases">
        <authorList>
            <person name="Martinez Ocampo F."/>
            <person name="Quiroz Castaneda R.E."/>
            <person name="Rojas Lopez X."/>
        </authorList>
    </citation>
    <scope>NUCLEOTIDE SEQUENCE [LARGE SCALE GENOMIC DNA]</scope>
    <source>
        <strain evidence="2">INIFAP02</strain>
    </source>
</reference>
<dbReference type="GO" id="GO:0005840">
    <property type="term" value="C:ribosome"/>
    <property type="evidence" value="ECO:0007669"/>
    <property type="project" value="UniProtKB-KW"/>
</dbReference>
<dbReference type="OrthoDB" id="398786at2"/>
<dbReference type="SUPFAM" id="SSF53137">
    <property type="entry name" value="Translational machinery components"/>
    <property type="match status" value="1"/>
</dbReference>
<dbReference type="AlphaFoldDB" id="A0A328PV86"/>
<gene>
    <name evidence="1" type="ORF">DNK47_01915</name>
</gene>
<organism evidence="1 2">
    <name type="scientific">Mycoplasma wenyonii</name>
    <dbReference type="NCBI Taxonomy" id="65123"/>
    <lineage>
        <taxon>Bacteria</taxon>
        <taxon>Bacillati</taxon>
        <taxon>Mycoplasmatota</taxon>
        <taxon>Mollicutes</taxon>
        <taxon>Mycoplasmataceae</taxon>
        <taxon>Mycoplasma</taxon>
    </lineage>
</organism>